<gene>
    <name evidence="4" type="ORF">FTV88_1068</name>
</gene>
<dbReference type="EMBL" id="CP045875">
    <property type="protein sequence ID" value="QGG47220.1"/>
    <property type="molecule type" value="Genomic_DNA"/>
</dbReference>
<dbReference type="InterPro" id="IPR051465">
    <property type="entry name" value="Cell_Envelope_Struct_Comp"/>
</dbReference>
<dbReference type="KEGG" id="hcv:FTV88_1068"/>
<dbReference type="OrthoDB" id="6372180at2"/>
<dbReference type="RefSeq" id="WP_153724646.1">
    <property type="nucleotide sequence ID" value="NZ_CP045875.1"/>
</dbReference>
<dbReference type="Pfam" id="PF00395">
    <property type="entry name" value="SLH"/>
    <property type="match status" value="3"/>
</dbReference>
<evidence type="ECO:0000313" key="4">
    <source>
        <dbReference type="EMBL" id="QGG47220.1"/>
    </source>
</evidence>
<name>A0A5Q2N4N7_9FIRM</name>
<dbReference type="PANTHER" id="PTHR43308:SF5">
    <property type="entry name" value="S-LAYER PROTEIN _ PEPTIDOGLYCAN ENDO-BETA-N-ACETYLGLUCOSAMINIDASE"/>
    <property type="match status" value="1"/>
</dbReference>
<dbReference type="Gene3D" id="2.60.40.1080">
    <property type="match status" value="1"/>
</dbReference>
<dbReference type="InterPro" id="IPR008964">
    <property type="entry name" value="Invasin/intimin_cell_adhesion"/>
</dbReference>
<dbReference type="Pfam" id="PF06119">
    <property type="entry name" value="NIDO"/>
    <property type="match status" value="1"/>
</dbReference>
<evidence type="ECO:0000259" key="3">
    <source>
        <dbReference type="PROSITE" id="PS51272"/>
    </source>
</evidence>
<dbReference type="SUPFAM" id="SSF49373">
    <property type="entry name" value="Invasin/intimin cell-adhesion fragments"/>
    <property type="match status" value="1"/>
</dbReference>
<feature type="compositionally biased region" description="Gly residues" evidence="2">
    <location>
        <begin position="718"/>
        <end position="730"/>
    </location>
</feature>
<feature type="region of interest" description="Disordered" evidence="2">
    <location>
        <begin position="83"/>
        <end position="109"/>
    </location>
</feature>
<dbReference type="PROSITE" id="PS51272">
    <property type="entry name" value="SLH"/>
    <property type="match status" value="3"/>
</dbReference>
<reference evidence="5" key="1">
    <citation type="submission" date="2019-11" db="EMBL/GenBank/DDBJ databases">
        <title>Genome sequence of Heliorestis convoluta strain HH, an alkaliphilic and minimalistic phototrophic bacterium from a soda lake in Egypt.</title>
        <authorList>
            <person name="Dewey E.D."/>
            <person name="Stokes L.M."/>
            <person name="Burchell B.M."/>
            <person name="Shaffer K.N."/>
            <person name="Huntington A.M."/>
            <person name="Baker J.M."/>
            <person name="Nadendla S."/>
            <person name="Giglio M.G."/>
            <person name="Touchman J.W."/>
            <person name="Blankenship R.E."/>
            <person name="Madigan M.T."/>
            <person name="Sattley W.M."/>
        </authorList>
    </citation>
    <scope>NUCLEOTIDE SEQUENCE [LARGE SCALE GENOMIC DNA]</scope>
    <source>
        <strain evidence="5">HH</strain>
    </source>
</reference>
<dbReference type="Proteomes" id="UP000366051">
    <property type="component" value="Chromosome"/>
</dbReference>
<dbReference type="InterPro" id="IPR003886">
    <property type="entry name" value="NIDO_dom"/>
</dbReference>
<protein>
    <submittedName>
        <fullName evidence="4">Cell Wall Surface protein, putative</fullName>
    </submittedName>
</protein>
<evidence type="ECO:0000256" key="2">
    <source>
        <dbReference type="SAM" id="MobiDB-lite"/>
    </source>
</evidence>
<dbReference type="InterPro" id="IPR041286">
    <property type="entry name" value="MBG_2"/>
</dbReference>
<dbReference type="Gene3D" id="3.30.160.710">
    <property type="match status" value="1"/>
</dbReference>
<feature type="region of interest" description="Disordered" evidence="2">
    <location>
        <begin position="709"/>
        <end position="738"/>
    </location>
</feature>
<feature type="domain" description="SLH" evidence="3">
    <location>
        <begin position="1129"/>
        <end position="1189"/>
    </location>
</feature>
<accession>A0A5Q2N4N7</accession>
<evidence type="ECO:0000313" key="5">
    <source>
        <dbReference type="Proteomes" id="UP000366051"/>
    </source>
</evidence>
<keyword evidence="1" id="KW-0677">Repeat</keyword>
<dbReference type="Pfam" id="PF18676">
    <property type="entry name" value="MBG_2"/>
    <property type="match status" value="2"/>
</dbReference>
<dbReference type="PANTHER" id="PTHR43308">
    <property type="entry name" value="OUTER MEMBRANE PROTEIN ALPHA-RELATED"/>
    <property type="match status" value="1"/>
</dbReference>
<proteinExistence type="predicted"/>
<feature type="domain" description="SLH" evidence="3">
    <location>
        <begin position="1004"/>
        <end position="1062"/>
    </location>
</feature>
<dbReference type="GO" id="GO:0007160">
    <property type="term" value="P:cell-matrix adhesion"/>
    <property type="evidence" value="ECO:0007669"/>
    <property type="project" value="InterPro"/>
</dbReference>
<keyword evidence="5" id="KW-1185">Reference proteome</keyword>
<dbReference type="InterPro" id="IPR001119">
    <property type="entry name" value="SLH_dom"/>
</dbReference>
<sequence length="1189" mass="127268">MMGKRIEIFVASFVILLFVGLIPVMADDLGSNISTKDVERVADADYQLHLDEAIFDETVGVGEQQEFGEGEAGVTQEVDGAVEGGASHGDAVADDGASHGDATMDDGSSYEDRTVEGWLVDEVAGKSKYDLYSQVDVDVDEAFMGTFQDFGLGASLLAPLGEDQAILSGADDNNARVSITNVFHNGIDFGGNNYRDLYISTNGYITFGHGNSGYSPLGITQYTRGPIIAAQFDDLDPWKGGTIYYDQNIAENYVVVTFENVRPFRNPIDGSDDSENTYQIVLRRIGEAGSKDFQIELRYHQLQWARSGNNSAWPTAGWSTGSLFQVSYAELFHSGQPTFRQIVTGSNIGEPGVYRWDVTSGLVQAPPTVNDTAVPSAITFNSALSGGNVSSDGALDVTSRGLAYGTSPFPTIDNRTVISGSGIGSFTATMTDLSPSTTYYVRAFATNALGTSYGPQRSFTTASLMEQTILFEALAPRTYGDDIFDLVATASSDLAVTFASSNPHVATVVGNTVTIVGAGSTTITASQLGNSYYSPAPSVSQVLTIHKKDLTIAANGVTKRYGDLHTFDGYEFRTEGLINDDSVGFVNFHSNGAAASAMVGDYDILISEAAGTGLENYAITYENGTLNVTKRELLVIANDAVKTVGSSDPVFTVRYVGLIASDTPSVIEGTLALVREEGESVGTYMITPSGITAANYIIQFETGTFTIRRRSSSSTGSSGSGGSGSGGSGNASGTLEPGAGFLPGVPGAALDPTTSDAVLFKSEISIVVNDKEQNAGTSTLIEVDGEKLVEIRTDSAVISRIIDEVSSSEKEATKGLQENKIVVPVAGTDAKHVKSILTGDIVKKMEQNEFSLVIDTGEVAYILPARDIAIEEIASLLQVGADSLAEIDIEVDIVKVDGENAQEIAAQAMAKNYEVLVPPVEFQVVAKAMTPSGESKVAISTFNRYVSRVVAIPAEVDRNKITTGIVYNPFDGTFAHIPTEVFVEDGKWYAKLNSLTNSSYSVIWNPITVASVENHWSQNAVNDMASRLIINNPDAFRPDASITRGDFAEYITKALGIYRTNVSKAYFTDVDLAHAYGDAITVAVDYGLIQGYPDGTFRPDETITREEAMTLYARAMDRAGLEEVDRSRIENYVDKDQIATWAYESVKKTVGAGVFQGKTLERLDPKDTFTYAEAAQAIRNLLIQARLIS</sequence>
<feature type="domain" description="SLH" evidence="3">
    <location>
        <begin position="1063"/>
        <end position="1126"/>
    </location>
</feature>
<dbReference type="AlphaFoldDB" id="A0A5Q2N4N7"/>
<organism evidence="4 5">
    <name type="scientific">Heliorestis convoluta</name>
    <dbReference type="NCBI Taxonomy" id="356322"/>
    <lineage>
        <taxon>Bacteria</taxon>
        <taxon>Bacillati</taxon>
        <taxon>Bacillota</taxon>
        <taxon>Clostridia</taxon>
        <taxon>Eubacteriales</taxon>
        <taxon>Heliobacteriaceae</taxon>
        <taxon>Heliorestis</taxon>
    </lineage>
</organism>
<evidence type="ECO:0000256" key="1">
    <source>
        <dbReference type="ARBA" id="ARBA00022737"/>
    </source>
</evidence>